<dbReference type="PANTHER" id="PTHR11685">
    <property type="entry name" value="RBR FAMILY RING FINGER AND IBR DOMAIN-CONTAINING"/>
    <property type="match status" value="1"/>
</dbReference>
<keyword evidence="11" id="KW-0833">Ubl conjugation pathway</keyword>
<keyword evidence="18" id="KW-1185">Reference proteome</keyword>
<dbReference type="EMBL" id="JAUIZM010000003">
    <property type="protein sequence ID" value="KAK1392499.1"/>
    <property type="molecule type" value="Genomic_DNA"/>
</dbReference>
<evidence type="ECO:0000256" key="12">
    <source>
        <dbReference type="ARBA" id="ARBA00022833"/>
    </source>
</evidence>
<evidence type="ECO:0000256" key="5">
    <source>
        <dbReference type="ARBA" id="ARBA00005884"/>
    </source>
</evidence>
<dbReference type="Proteomes" id="UP001237642">
    <property type="component" value="Unassembled WGS sequence"/>
</dbReference>
<evidence type="ECO:0000256" key="13">
    <source>
        <dbReference type="PROSITE-ProRule" id="PRU00175"/>
    </source>
</evidence>
<comment type="catalytic activity">
    <reaction evidence="1">
        <text>[E2 ubiquitin-conjugating enzyme]-S-ubiquitinyl-L-cysteine + [acceptor protein]-L-lysine = [E2 ubiquitin-conjugating enzyme]-L-cysteine + [acceptor protein]-N(6)-ubiquitinyl-L-lysine.</text>
        <dbReference type="EC" id="2.3.2.31"/>
    </reaction>
</comment>
<protein>
    <recommendedName>
        <fullName evidence="6">RBR-type E3 ubiquitin transferase</fullName>
        <ecNumber evidence="6">2.3.2.31</ecNumber>
    </recommendedName>
</protein>
<dbReference type="Pfam" id="PF19422">
    <property type="entry name" value="Ariadne"/>
    <property type="match status" value="1"/>
</dbReference>
<evidence type="ECO:0000256" key="7">
    <source>
        <dbReference type="ARBA" id="ARBA00022679"/>
    </source>
</evidence>
<keyword evidence="10 13" id="KW-0863">Zinc-finger</keyword>
<reference evidence="17" key="1">
    <citation type="submission" date="2023-02" db="EMBL/GenBank/DDBJ databases">
        <title>Genome of toxic invasive species Heracleum sosnowskyi carries increased number of genes despite the absence of recent whole-genome duplications.</title>
        <authorList>
            <person name="Schelkunov M."/>
            <person name="Shtratnikova V."/>
            <person name="Makarenko M."/>
            <person name="Klepikova A."/>
            <person name="Omelchenko D."/>
            <person name="Novikova G."/>
            <person name="Obukhova E."/>
            <person name="Bogdanov V."/>
            <person name="Penin A."/>
            <person name="Logacheva M."/>
        </authorList>
    </citation>
    <scope>NUCLEOTIDE SEQUENCE</scope>
    <source>
        <strain evidence="17">Hsosn_3</strain>
        <tissue evidence="17">Leaf</tissue>
    </source>
</reference>
<organism evidence="17 18">
    <name type="scientific">Heracleum sosnowskyi</name>
    <dbReference type="NCBI Taxonomy" id="360622"/>
    <lineage>
        <taxon>Eukaryota</taxon>
        <taxon>Viridiplantae</taxon>
        <taxon>Streptophyta</taxon>
        <taxon>Embryophyta</taxon>
        <taxon>Tracheophyta</taxon>
        <taxon>Spermatophyta</taxon>
        <taxon>Magnoliopsida</taxon>
        <taxon>eudicotyledons</taxon>
        <taxon>Gunneridae</taxon>
        <taxon>Pentapetalae</taxon>
        <taxon>asterids</taxon>
        <taxon>campanulids</taxon>
        <taxon>Apiales</taxon>
        <taxon>Apiaceae</taxon>
        <taxon>Apioideae</taxon>
        <taxon>apioid superclade</taxon>
        <taxon>Tordylieae</taxon>
        <taxon>Tordyliinae</taxon>
        <taxon>Heracleum</taxon>
    </lineage>
</organism>
<evidence type="ECO:0000256" key="1">
    <source>
        <dbReference type="ARBA" id="ARBA00001798"/>
    </source>
</evidence>
<evidence type="ECO:0000256" key="3">
    <source>
        <dbReference type="ARBA" id="ARBA00003976"/>
    </source>
</evidence>
<dbReference type="GO" id="GO:0008270">
    <property type="term" value="F:zinc ion binding"/>
    <property type="evidence" value="ECO:0007669"/>
    <property type="project" value="UniProtKB-KW"/>
</dbReference>
<feature type="domain" description="RING-type" evidence="16">
    <location>
        <begin position="85"/>
        <end position="295"/>
    </location>
</feature>
<dbReference type="Gene3D" id="1.20.120.1750">
    <property type="match status" value="1"/>
</dbReference>
<dbReference type="FunFam" id="3.30.40.10:FF:000019">
    <property type="entry name" value="RBR-type E3 ubiquitin transferase"/>
    <property type="match status" value="1"/>
</dbReference>
<comment type="caution">
    <text evidence="17">The sequence shown here is derived from an EMBL/GenBank/DDBJ whole genome shotgun (WGS) entry which is preliminary data.</text>
</comment>
<dbReference type="InterPro" id="IPR044066">
    <property type="entry name" value="TRIAD_supradom"/>
</dbReference>
<evidence type="ECO:0000256" key="2">
    <source>
        <dbReference type="ARBA" id="ARBA00001947"/>
    </source>
</evidence>
<feature type="compositionally biased region" description="Polar residues" evidence="14">
    <location>
        <begin position="503"/>
        <end position="513"/>
    </location>
</feature>
<dbReference type="EC" id="2.3.2.31" evidence="6"/>
<dbReference type="Pfam" id="PF01485">
    <property type="entry name" value="IBR"/>
    <property type="match status" value="1"/>
</dbReference>
<sequence>MEHSESSEDEYSNSDNDYNFNEEVLFSEPTSSSHKVIRKESLLAAQREDLQKVFMVFVDKGNELYAEAGITVKEHDDQSLFQNSSKVTCNICIEEVSAIETTTMDCGHCYCNNCWTEHFIVKINEGQSRRVRCMAEKCKEICDESKVKSLVSARDPVLAEKFDCFLLQSYIDDNKKVKWCPSIPHCGNAIRVEDDQYCEVECACGLQFCFNCSAEAHSPCSCLMWELWRKKCMDESETVNWITVNTKPCPHCHKPVEKNGGCNRVQCICGQAFCWICGCEYTWNGVQGHSCVRYKDDYHAVNTEQARTELLRYIHYHNHFKAHIDSLEAEHKLKKITQNKISHLEAKKTKATCFAWLDTGLYRLFRSRRILSYSYPLGYYMFGNGLLKDEMPKNVREMKQNLFEDQQEQLELIVEQLSMSLELPFHEYPEYKFAETKIRIIDLSGIADKCCKQLYECIDNELLGELHQAIHIIAPYRSYGVERASEISSESSDENRRCVARPSQPSSSSQNFYEGSGGSLKRMKTGKEETRWV</sequence>
<dbReference type="SUPFAM" id="SSF57850">
    <property type="entry name" value="RING/U-box"/>
    <property type="match status" value="3"/>
</dbReference>
<gene>
    <name evidence="17" type="ORF">POM88_011555</name>
</gene>
<evidence type="ECO:0000256" key="6">
    <source>
        <dbReference type="ARBA" id="ARBA00012251"/>
    </source>
</evidence>
<dbReference type="InterPro" id="IPR001841">
    <property type="entry name" value="Znf_RING"/>
</dbReference>
<evidence type="ECO:0000256" key="14">
    <source>
        <dbReference type="SAM" id="MobiDB-lite"/>
    </source>
</evidence>
<dbReference type="InterPro" id="IPR031127">
    <property type="entry name" value="E3_UB_ligase_RBR"/>
</dbReference>
<name>A0AAD8IUQ4_9APIA</name>
<reference evidence="17" key="2">
    <citation type="submission" date="2023-05" db="EMBL/GenBank/DDBJ databases">
        <authorList>
            <person name="Schelkunov M.I."/>
        </authorList>
    </citation>
    <scope>NUCLEOTIDE SEQUENCE</scope>
    <source>
        <strain evidence="17">Hsosn_3</strain>
        <tissue evidence="17">Leaf</tissue>
    </source>
</reference>
<keyword evidence="12" id="KW-0862">Zinc</keyword>
<evidence type="ECO:0000313" key="17">
    <source>
        <dbReference type="EMBL" id="KAK1392499.1"/>
    </source>
</evidence>
<dbReference type="PROSITE" id="PS51873">
    <property type="entry name" value="TRIAD"/>
    <property type="match status" value="1"/>
</dbReference>
<dbReference type="InterPro" id="IPR002867">
    <property type="entry name" value="IBR_dom"/>
</dbReference>
<feature type="region of interest" description="Disordered" evidence="14">
    <location>
        <begin position="487"/>
        <end position="533"/>
    </location>
</feature>
<dbReference type="InterPro" id="IPR013083">
    <property type="entry name" value="Znf_RING/FYVE/PHD"/>
</dbReference>
<evidence type="ECO:0000313" key="18">
    <source>
        <dbReference type="Proteomes" id="UP001237642"/>
    </source>
</evidence>
<proteinExistence type="inferred from homology"/>
<evidence type="ECO:0000256" key="4">
    <source>
        <dbReference type="ARBA" id="ARBA00004906"/>
    </source>
</evidence>
<dbReference type="InterPro" id="IPR045840">
    <property type="entry name" value="Ariadne"/>
</dbReference>
<dbReference type="Pfam" id="PF22191">
    <property type="entry name" value="IBR_1"/>
    <property type="match status" value="1"/>
</dbReference>
<dbReference type="SMART" id="SM00647">
    <property type="entry name" value="IBR"/>
    <property type="match status" value="2"/>
</dbReference>
<evidence type="ECO:0000256" key="11">
    <source>
        <dbReference type="ARBA" id="ARBA00022786"/>
    </source>
</evidence>
<dbReference type="CDD" id="cd16773">
    <property type="entry name" value="RING-HC_RBR_TRIAD1"/>
    <property type="match status" value="1"/>
</dbReference>
<evidence type="ECO:0000259" key="16">
    <source>
        <dbReference type="PROSITE" id="PS51873"/>
    </source>
</evidence>
<dbReference type="Gene3D" id="3.30.40.10">
    <property type="entry name" value="Zinc/RING finger domain, C3HC4 (zinc finger)"/>
    <property type="match status" value="1"/>
</dbReference>
<dbReference type="GO" id="GO:0016567">
    <property type="term" value="P:protein ubiquitination"/>
    <property type="evidence" value="ECO:0007669"/>
    <property type="project" value="InterPro"/>
</dbReference>
<evidence type="ECO:0000259" key="15">
    <source>
        <dbReference type="PROSITE" id="PS50089"/>
    </source>
</evidence>
<evidence type="ECO:0000256" key="8">
    <source>
        <dbReference type="ARBA" id="ARBA00022723"/>
    </source>
</evidence>
<keyword evidence="7 17" id="KW-0808">Transferase</keyword>
<evidence type="ECO:0000256" key="10">
    <source>
        <dbReference type="ARBA" id="ARBA00022771"/>
    </source>
</evidence>
<keyword evidence="8" id="KW-0479">Metal-binding</keyword>
<dbReference type="PROSITE" id="PS50089">
    <property type="entry name" value="ZF_RING_2"/>
    <property type="match status" value="1"/>
</dbReference>
<comment type="function">
    <text evidence="3">Might act as an E3 ubiquitin-protein ligase, or as part of E3 complex, which accepts ubiquitin from specific E2 ubiquitin-conjugating enzymes and then transfers it to substrates.</text>
</comment>
<keyword evidence="9" id="KW-0677">Repeat</keyword>
<dbReference type="GO" id="GO:0061630">
    <property type="term" value="F:ubiquitin protein ligase activity"/>
    <property type="evidence" value="ECO:0007669"/>
    <property type="project" value="UniProtKB-EC"/>
</dbReference>
<evidence type="ECO:0000256" key="9">
    <source>
        <dbReference type="ARBA" id="ARBA00022737"/>
    </source>
</evidence>
<dbReference type="AlphaFoldDB" id="A0AAD8IUQ4"/>
<comment type="cofactor">
    <cofactor evidence="2">
        <name>Zn(2+)</name>
        <dbReference type="ChEBI" id="CHEBI:29105"/>
    </cofactor>
</comment>
<comment type="pathway">
    <text evidence="4">Protein modification; protein ubiquitination.</text>
</comment>
<dbReference type="CDD" id="cd20346">
    <property type="entry name" value="BRcat_RBR_ANKIB1"/>
    <property type="match status" value="1"/>
</dbReference>
<feature type="domain" description="RING-type" evidence="15">
    <location>
        <begin position="89"/>
        <end position="137"/>
    </location>
</feature>
<comment type="similarity">
    <text evidence="5">Belongs to the RBR family. Ariadne subfamily.</text>
</comment>
<accession>A0AAD8IUQ4</accession>